<dbReference type="AlphaFoldDB" id="X0VB67"/>
<sequence length="44" mass="5203">QVEFRQNGNTLGVPVDKFNHCLDALRYIALIHLRENKRGYYAIR</sequence>
<evidence type="ECO:0000313" key="1">
    <source>
        <dbReference type="EMBL" id="GAF97860.1"/>
    </source>
</evidence>
<reference evidence="1" key="1">
    <citation type="journal article" date="2014" name="Front. Microbiol.">
        <title>High frequency of phylogenetically diverse reductive dehalogenase-homologous genes in deep subseafloor sedimentary metagenomes.</title>
        <authorList>
            <person name="Kawai M."/>
            <person name="Futagami T."/>
            <person name="Toyoda A."/>
            <person name="Takaki Y."/>
            <person name="Nishi S."/>
            <person name="Hori S."/>
            <person name="Arai W."/>
            <person name="Tsubouchi T."/>
            <person name="Morono Y."/>
            <person name="Uchiyama I."/>
            <person name="Ito T."/>
            <person name="Fujiyama A."/>
            <person name="Inagaki F."/>
            <person name="Takami H."/>
        </authorList>
    </citation>
    <scope>NUCLEOTIDE SEQUENCE</scope>
    <source>
        <strain evidence="1">Expedition CK06-06</strain>
    </source>
</reference>
<comment type="caution">
    <text evidence="1">The sequence shown here is derived from an EMBL/GenBank/DDBJ whole genome shotgun (WGS) entry which is preliminary data.</text>
</comment>
<proteinExistence type="predicted"/>
<accession>X0VB67</accession>
<gene>
    <name evidence="1" type="ORF">S01H1_28534</name>
</gene>
<protein>
    <submittedName>
        <fullName evidence="1">Uncharacterized protein</fullName>
    </submittedName>
</protein>
<dbReference type="EMBL" id="BARS01017445">
    <property type="protein sequence ID" value="GAF97860.1"/>
    <property type="molecule type" value="Genomic_DNA"/>
</dbReference>
<dbReference type="Gene3D" id="3.30.420.280">
    <property type="match status" value="1"/>
</dbReference>
<name>X0VB67_9ZZZZ</name>
<feature type="non-terminal residue" evidence="1">
    <location>
        <position position="1"/>
    </location>
</feature>
<organism evidence="1">
    <name type="scientific">marine sediment metagenome</name>
    <dbReference type="NCBI Taxonomy" id="412755"/>
    <lineage>
        <taxon>unclassified sequences</taxon>
        <taxon>metagenomes</taxon>
        <taxon>ecological metagenomes</taxon>
    </lineage>
</organism>